<dbReference type="Proteomes" id="UP001140949">
    <property type="component" value="Unassembled WGS sequence"/>
</dbReference>
<accession>A0AAX6HVN7</accession>
<dbReference type="AlphaFoldDB" id="A0AAX6HVN7"/>
<comment type="caution">
    <text evidence="1">The sequence shown here is derived from an EMBL/GenBank/DDBJ whole genome shotgun (WGS) entry which is preliminary data.</text>
</comment>
<organism evidence="1 2">
    <name type="scientific">Iris pallida</name>
    <name type="common">Sweet iris</name>
    <dbReference type="NCBI Taxonomy" id="29817"/>
    <lineage>
        <taxon>Eukaryota</taxon>
        <taxon>Viridiplantae</taxon>
        <taxon>Streptophyta</taxon>
        <taxon>Embryophyta</taxon>
        <taxon>Tracheophyta</taxon>
        <taxon>Spermatophyta</taxon>
        <taxon>Magnoliopsida</taxon>
        <taxon>Liliopsida</taxon>
        <taxon>Asparagales</taxon>
        <taxon>Iridaceae</taxon>
        <taxon>Iridoideae</taxon>
        <taxon>Irideae</taxon>
        <taxon>Iris</taxon>
    </lineage>
</organism>
<reference evidence="1" key="1">
    <citation type="journal article" date="2023" name="GigaByte">
        <title>Genome assembly of the bearded iris, Iris pallida Lam.</title>
        <authorList>
            <person name="Bruccoleri R.E."/>
            <person name="Oakeley E.J."/>
            <person name="Faust A.M.E."/>
            <person name="Altorfer M."/>
            <person name="Dessus-Babus S."/>
            <person name="Burckhardt D."/>
            <person name="Oertli M."/>
            <person name="Naumann U."/>
            <person name="Petersen F."/>
            <person name="Wong J."/>
        </authorList>
    </citation>
    <scope>NUCLEOTIDE SEQUENCE</scope>
    <source>
        <strain evidence="1">GSM-AAB239-AS_SAM_17_03QT</strain>
    </source>
</reference>
<gene>
    <name evidence="1" type="ORF">M6B38_293485</name>
</gene>
<reference evidence="1" key="2">
    <citation type="submission" date="2023-04" db="EMBL/GenBank/DDBJ databases">
        <authorList>
            <person name="Bruccoleri R.E."/>
            <person name="Oakeley E.J."/>
            <person name="Faust A.-M."/>
            <person name="Dessus-Babus S."/>
            <person name="Altorfer M."/>
            <person name="Burckhardt D."/>
            <person name="Oertli M."/>
            <person name="Naumann U."/>
            <person name="Petersen F."/>
            <person name="Wong J."/>
        </authorList>
    </citation>
    <scope>NUCLEOTIDE SEQUENCE</scope>
    <source>
        <strain evidence="1">GSM-AAB239-AS_SAM_17_03QT</strain>
        <tissue evidence="1">Leaf</tissue>
    </source>
</reference>
<dbReference type="EMBL" id="JANAVB010006599">
    <property type="protein sequence ID" value="KAJ6844617.1"/>
    <property type="molecule type" value="Genomic_DNA"/>
</dbReference>
<keyword evidence="2" id="KW-1185">Reference proteome</keyword>
<evidence type="ECO:0000313" key="2">
    <source>
        <dbReference type="Proteomes" id="UP001140949"/>
    </source>
</evidence>
<proteinExistence type="predicted"/>
<name>A0AAX6HVN7_IRIPA</name>
<protein>
    <submittedName>
        <fullName evidence="1">Uncharacterized protein</fullName>
    </submittedName>
</protein>
<evidence type="ECO:0000313" key="1">
    <source>
        <dbReference type="EMBL" id="KAJ6844617.1"/>
    </source>
</evidence>
<sequence>MSCISLQITQPYASTRQGTPCLDASKRAPHHELLPVPAHEHCVGVSTTVLVE</sequence>